<sequence length="191" mass="21779">MPFPVVGIQRFQDADQDNAAQAQAQKETNKNNSLLKEEMDLETAQTTTAKLPIVKQGEYDMWRLRIEQYFQIQDYVLWDVIENGNSFKPVAQTTDAEGTSTIVIPGHVSADEKLQKKNDVKVRSMLLMALPNEHLLTFNQYKDAQNLFAAIQTRFGGNEATKKTQKTLLKQMYENFNAPSTESLDSIFNRL</sequence>
<gene>
    <name evidence="1" type="ORF">Tco_0990077</name>
</gene>
<protein>
    <submittedName>
        <fullName evidence="1">Uncharacterized protein</fullName>
    </submittedName>
</protein>
<evidence type="ECO:0000313" key="2">
    <source>
        <dbReference type="Proteomes" id="UP001151760"/>
    </source>
</evidence>
<dbReference type="EMBL" id="BQNB010016723">
    <property type="protein sequence ID" value="GJT55023.1"/>
    <property type="molecule type" value="Genomic_DNA"/>
</dbReference>
<reference evidence="1" key="1">
    <citation type="journal article" date="2022" name="Int. J. Mol. Sci.">
        <title>Draft Genome of Tanacetum Coccineum: Genomic Comparison of Closely Related Tanacetum-Family Plants.</title>
        <authorList>
            <person name="Yamashiro T."/>
            <person name="Shiraishi A."/>
            <person name="Nakayama K."/>
            <person name="Satake H."/>
        </authorList>
    </citation>
    <scope>NUCLEOTIDE SEQUENCE</scope>
</reference>
<keyword evidence="2" id="KW-1185">Reference proteome</keyword>
<evidence type="ECO:0000313" key="1">
    <source>
        <dbReference type="EMBL" id="GJT55023.1"/>
    </source>
</evidence>
<reference evidence="1" key="2">
    <citation type="submission" date="2022-01" db="EMBL/GenBank/DDBJ databases">
        <authorList>
            <person name="Yamashiro T."/>
            <person name="Shiraishi A."/>
            <person name="Satake H."/>
            <person name="Nakayama K."/>
        </authorList>
    </citation>
    <scope>NUCLEOTIDE SEQUENCE</scope>
</reference>
<name>A0ABQ5EW81_9ASTR</name>
<proteinExistence type="predicted"/>
<comment type="caution">
    <text evidence="1">The sequence shown here is derived from an EMBL/GenBank/DDBJ whole genome shotgun (WGS) entry which is preliminary data.</text>
</comment>
<organism evidence="1 2">
    <name type="scientific">Tanacetum coccineum</name>
    <dbReference type="NCBI Taxonomy" id="301880"/>
    <lineage>
        <taxon>Eukaryota</taxon>
        <taxon>Viridiplantae</taxon>
        <taxon>Streptophyta</taxon>
        <taxon>Embryophyta</taxon>
        <taxon>Tracheophyta</taxon>
        <taxon>Spermatophyta</taxon>
        <taxon>Magnoliopsida</taxon>
        <taxon>eudicotyledons</taxon>
        <taxon>Gunneridae</taxon>
        <taxon>Pentapetalae</taxon>
        <taxon>asterids</taxon>
        <taxon>campanulids</taxon>
        <taxon>Asterales</taxon>
        <taxon>Asteraceae</taxon>
        <taxon>Asteroideae</taxon>
        <taxon>Anthemideae</taxon>
        <taxon>Anthemidinae</taxon>
        <taxon>Tanacetum</taxon>
    </lineage>
</organism>
<dbReference type="Proteomes" id="UP001151760">
    <property type="component" value="Unassembled WGS sequence"/>
</dbReference>
<accession>A0ABQ5EW81</accession>